<feature type="transmembrane region" description="Helical" evidence="8">
    <location>
        <begin position="377"/>
        <end position="397"/>
    </location>
</feature>
<keyword evidence="4 10" id="KW-0808">Transferase</keyword>
<organism evidence="10 11">
    <name type="scientific">Dyella soli</name>
    <dbReference type="NCBI Taxonomy" id="522319"/>
    <lineage>
        <taxon>Bacteria</taxon>
        <taxon>Pseudomonadati</taxon>
        <taxon>Pseudomonadota</taxon>
        <taxon>Gammaproteobacteria</taxon>
        <taxon>Lysobacterales</taxon>
        <taxon>Rhodanobacteraceae</taxon>
        <taxon>Dyella</taxon>
    </lineage>
</organism>
<comment type="caution">
    <text evidence="10">The sequence shown here is derived from an EMBL/GenBank/DDBJ whole genome shotgun (WGS) entry which is preliminary data.</text>
</comment>
<dbReference type="InterPro" id="IPR050297">
    <property type="entry name" value="LipidA_mod_glycosyltrf_83"/>
</dbReference>
<sequence length="536" mass="58665">MISWSRVRDGLGASPALVMLLLLPLLAVLPPVPIDETRYLSVAWEMRQGGDWVTLHLNGLPYFDKPPLLFWLLNLCWSVLGVSLWSARALMLLCGAGCVALCQRIERRLSPEASGEAAWLLLGILFFTLFSSVVMFDILLCLCVLLGFLAVVESTQTGGRRALLMLFVASALGVLAKGPVIFLHLAAPMLAARWWHGGVPPLPWRRVGAMLLVVLLGGLPALLWAWAAVHDLSAQDASNLLLRQTTGRVVESFAHNRPFWWYLPWLPVLVLPWPVLARWRRLGSAFATWRQSRAVRFGATASIPTLVAFCLVSGKQLHYLLPLLPGVAIVFGAWVRQDPALLSMRRWWVLVVLWLGLLLWAMVGTEPVGRGHMQHSVATWLYLLSGVLIVAAVLYMLRSRQPRVERRTALGTLLLVMALLPLIHLQALGALDLAVIAQKVSGLQVRGVPVARTGNDPGLVTFLARLPEPLTEVADPAQWARQNPDGVLLVYSGRGVAPAGASDTVRLANGWAGLMSSQAVLADPGEDALVPRPRQP</sequence>
<evidence type="ECO:0000256" key="2">
    <source>
        <dbReference type="ARBA" id="ARBA00022475"/>
    </source>
</evidence>
<feature type="transmembrane region" description="Helical" evidence="8">
    <location>
        <begin position="320"/>
        <end position="335"/>
    </location>
</feature>
<dbReference type="GO" id="GO:0016763">
    <property type="term" value="F:pentosyltransferase activity"/>
    <property type="evidence" value="ECO:0007669"/>
    <property type="project" value="TreeGrafter"/>
</dbReference>
<feature type="transmembrane region" description="Helical" evidence="8">
    <location>
        <begin position="68"/>
        <end position="96"/>
    </location>
</feature>
<name>A0A4R0YN88_9GAMM</name>
<dbReference type="PANTHER" id="PTHR33908">
    <property type="entry name" value="MANNOSYLTRANSFERASE YKCB-RELATED"/>
    <property type="match status" value="1"/>
</dbReference>
<comment type="subcellular location">
    <subcellularLocation>
        <location evidence="1">Cell membrane</location>
        <topology evidence="1">Multi-pass membrane protein</topology>
    </subcellularLocation>
</comment>
<feature type="transmembrane region" description="Helical" evidence="8">
    <location>
        <begin position="259"/>
        <end position="276"/>
    </location>
</feature>
<proteinExistence type="predicted"/>
<dbReference type="RefSeq" id="WP_131412534.1">
    <property type="nucleotide sequence ID" value="NZ_SJTG01000005.1"/>
</dbReference>
<evidence type="ECO:0000256" key="6">
    <source>
        <dbReference type="ARBA" id="ARBA00022989"/>
    </source>
</evidence>
<keyword evidence="5 8" id="KW-0812">Transmembrane</keyword>
<feature type="transmembrane region" description="Helical" evidence="8">
    <location>
        <begin position="347"/>
        <end position="365"/>
    </location>
</feature>
<dbReference type="GO" id="GO:0009103">
    <property type="term" value="P:lipopolysaccharide biosynthetic process"/>
    <property type="evidence" value="ECO:0007669"/>
    <property type="project" value="UniProtKB-ARBA"/>
</dbReference>
<evidence type="ECO:0000256" key="4">
    <source>
        <dbReference type="ARBA" id="ARBA00022679"/>
    </source>
</evidence>
<keyword evidence="6 8" id="KW-1133">Transmembrane helix</keyword>
<protein>
    <submittedName>
        <fullName evidence="10">Glycosyl transferase</fullName>
    </submittedName>
</protein>
<accession>A0A4R0YN88</accession>
<evidence type="ECO:0000256" key="7">
    <source>
        <dbReference type="ARBA" id="ARBA00023136"/>
    </source>
</evidence>
<dbReference type="AlphaFoldDB" id="A0A4R0YN88"/>
<keyword evidence="7 8" id="KW-0472">Membrane</keyword>
<evidence type="ECO:0000256" key="8">
    <source>
        <dbReference type="SAM" id="Phobius"/>
    </source>
</evidence>
<gene>
    <name evidence="10" type="ORF">EZM97_32290</name>
</gene>
<dbReference type="InterPro" id="IPR038731">
    <property type="entry name" value="RgtA/B/C-like"/>
</dbReference>
<reference evidence="10 11" key="1">
    <citation type="submission" date="2019-02" db="EMBL/GenBank/DDBJ databases">
        <title>Dyella amyloliquefaciens sp. nov., isolated from forest soil.</title>
        <authorList>
            <person name="Gao Z.-H."/>
            <person name="Qiu L.-H."/>
        </authorList>
    </citation>
    <scope>NUCLEOTIDE SEQUENCE [LARGE SCALE GENOMIC DNA]</scope>
    <source>
        <strain evidence="10 11">KACC 12747</strain>
    </source>
</reference>
<keyword evidence="11" id="KW-1185">Reference proteome</keyword>
<feature type="transmembrane region" description="Helical" evidence="8">
    <location>
        <begin position="409"/>
        <end position="431"/>
    </location>
</feature>
<dbReference type="GO" id="GO:0010041">
    <property type="term" value="P:response to iron(III) ion"/>
    <property type="evidence" value="ECO:0007669"/>
    <property type="project" value="TreeGrafter"/>
</dbReference>
<evidence type="ECO:0000256" key="3">
    <source>
        <dbReference type="ARBA" id="ARBA00022676"/>
    </source>
</evidence>
<dbReference type="Pfam" id="PF13231">
    <property type="entry name" value="PMT_2"/>
    <property type="match status" value="1"/>
</dbReference>
<dbReference type="EMBL" id="SJTG01000005">
    <property type="protein sequence ID" value="TCI07279.1"/>
    <property type="molecule type" value="Genomic_DNA"/>
</dbReference>
<dbReference type="GO" id="GO:0005886">
    <property type="term" value="C:plasma membrane"/>
    <property type="evidence" value="ECO:0007669"/>
    <property type="project" value="UniProtKB-SubCell"/>
</dbReference>
<dbReference type="Proteomes" id="UP000291822">
    <property type="component" value="Unassembled WGS sequence"/>
</dbReference>
<feature type="transmembrane region" description="Helical" evidence="8">
    <location>
        <begin position="297"/>
        <end position="314"/>
    </location>
</feature>
<evidence type="ECO:0000313" key="10">
    <source>
        <dbReference type="EMBL" id="TCI07279.1"/>
    </source>
</evidence>
<feature type="transmembrane region" description="Helical" evidence="8">
    <location>
        <begin position="117"/>
        <end position="150"/>
    </location>
</feature>
<dbReference type="PANTHER" id="PTHR33908:SF3">
    <property type="entry name" value="UNDECAPRENYL PHOSPHATE-ALPHA-4-AMINO-4-DEOXY-L-ARABINOSE ARABINOSYL TRANSFERASE"/>
    <property type="match status" value="1"/>
</dbReference>
<evidence type="ECO:0000313" key="11">
    <source>
        <dbReference type="Proteomes" id="UP000291822"/>
    </source>
</evidence>
<evidence type="ECO:0000259" key="9">
    <source>
        <dbReference type="Pfam" id="PF13231"/>
    </source>
</evidence>
<feature type="domain" description="Glycosyltransferase RgtA/B/C/D-like" evidence="9">
    <location>
        <begin position="64"/>
        <end position="213"/>
    </location>
</feature>
<evidence type="ECO:0000256" key="5">
    <source>
        <dbReference type="ARBA" id="ARBA00022692"/>
    </source>
</evidence>
<feature type="transmembrane region" description="Helical" evidence="8">
    <location>
        <begin position="162"/>
        <end position="186"/>
    </location>
</feature>
<keyword evidence="2" id="KW-1003">Cell membrane</keyword>
<evidence type="ECO:0000256" key="1">
    <source>
        <dbReference type="ARBA" id="ARBA00004651"/>
    </source>
</evidence>
<feature type="transmembrane region" description="Helical" evidence="8">
    <location>
        <begin position="207"/>
        <end position="227"/>
    </location>
</feature>
<keyword evidence="3" id="KW-0328">Glycosyltransferase</keyword>